<gene>
    <name evidence="4" type="ORF">METZ01_LOCUS435101</name>
</gene>
<evidence type="ECO:0000313" key="4">
    <source>
        <dbReference type="EMBL" id="SVD82247.1"/>
    </source>
</evidence>
<sequence>MELDTLPKFLVEHARKRGEQPAYREKDLGIWQTWSWAETENEIRNLACGLKTLGFERGDKLAIIGDNRPCLYWAMVASQCLGGTPVPLYQDSVAEEMKFVLANAEVRFAVVENQEQTDKVIEILKDCPKLEYLIYEDSRGMRKYSQEYLHSFG</sequence>
<keyword evidence="1" id="KW-0547">Nucleotide-binding</keyword>
<dbReference type="Pfam" id="PF00501">
    <property type="entry name" value="AMP-binding"/>
    <property type="match status" value="1"/>
</dbReference>
<dbReference type="InterPro" id="IPR000873">
    <property type="entry name" value="AMP-dep_synth/lig_dom"/>
</dbReference>
<accession>A0A382YG07</accession>
<dbReference type="PANTHER" id="PTHR43272:SF33">
    <property type="entry name" value="AMP-BINDING DOMAIN-CONTAINING PROTEIN-RELATED"/>
    <property type="match status" value="1"/>
</dbReference>
<protein>
    <recommendedName>
        <fullName evidence="3">AMP-dependent synthetase/ligase domain-containing protein</fullName>
    </recommendedName>
</protein>
<dbReference type="SUPFAM" id="SSF56801">
    <property type="entry name" value="Acetyl-CoA synthetase-like"/>
    <property type="match status" value="1"/>
</dbReference>
<dbReference type="GO" id="GO:0016020">
    <property type="term" value="C:membrane"/>
    <property type="evidence" value="ECO:0007669"/>
    <property type="project" value="TreeGrafter"/>
</dbReference>
<name>A0A382YG07_9ZZZZ</name>
<proteinExistence type="predicted"/>
<dbReference type="GO" id="GO:0005524">
    <property type="term" value="F:ATP binding"/>
    <property type="evidence" value="ECO:0007669"/>
    <property type="project" value="UniProtKB-KW"/>
</dbReference>
<dbReference type="PANTHER" id="PTHR43272">
    <property type="entry name" value="LONG-CHAIN-FATTY-ACID--COA LIGASE"/>
    <property type="match status" value="1"/>
</dbReference>
<feature type="domain" description="AMP-dependent synthetase/ligase" evidence="3">
    <location>
        <begin position="12"/>
        <end position="137"/>
    </location>
</feature>
<dbReference type="EMBL" id="UINC01175566">
    <property type="protein sequence ID" value="SVD82247.1"/>
    <property type="molecule type" value="Genomic_DNA"/>
</dbReference>
<dbReference type="InterPro" id="IPR042099">
    <property type="entry name" value="ANL_N_sf"/>
</dbReference>
<evidence type="ECO:0000259" key="3">
    <source>
        <dbReference type="Pfam" id="PF00501"/>
    </source>
</evidence>
<feature type="non-terminal residue" evidence="4">
    <location>
        <position position="153"/>
    </location>
</feature>
<dbReference type="Gene3D" id="3.40.50.12780">
    <property type="entry name" value="N-terminal domain of ligase-like"/>
    <property type="match status" value="1"/>
</dbReference>
<keyword evidence="2" id="KW-0067">ATP-binding</keyword>
<dbReference type="AlphaFoldDB" id="A0A382YG07"/>
<reference evidence="4" key="1">
    <citation type="submission" date="2018-05" db="EMBL/GenBank/DDBJ databases">
        <authorList>
            <person name="Lanie J.A."/>
            <person name="Ng W.-L."/>
            <person name="Kazmierczak K.M."/>
            <person name="Andrzejewski T.M."/>
            <person name="Davidsen T.M."/>
            <person name="Wayne K.J."/>
            <person name="Tettelin H."/>
            <person name="Glass J.I."/>
            <person name="Rusch D."/>
            <person name="Podicherti R."/>
            <person name="Tsui H.-C.T."/>
            <person name="Winkler M.E."/>
        </authorList>
    </citation>
    <scope>NUCLEOTIDE SEQUENCE</scope>
</reference>
<dbReference type="GO" id="GO:0004467">
    <property type="term" value="F:long-chain fatty acid-CoA ligase activity"/>
    <property type="evidence" value="ECO:0007669"/>
    <property type="project" value="TreeGrafter"/>
</dbReference>
<evidence type="ECO:0000256" key="1">
    <source>
        <dbReference type="ARBA" id="ARBA00022741"/>
    </source>
</evidence>
<evidence type="ECO:0000256" key="2">
    <source>
        <dbReference type="ARBA" id="ARBA00022840"/>
    </source>
</evidence>
<organism evidence="4">
    <name type="scientific">marine metagenome</name>
    <dbReference type="NCBI Taxonomy" id="408172"/>
    <lineage>
        <taxon>unclassified sequences</taxon>
        <taxon>metagenomes</taxon>
        <taxon>ecological metagenomes</taxon>
    </lineage>
</organism>